<keyword evidence="2" id="KW-1185">Reference proteome</keyword>
<reference evidence="1 2" key="1">
    <citation type="submission" date="2024-06" db="EMBL/GenBank/DDBJ databases">
        <title>The draft genome of Grus japonensis, version 3.</title>
        <authorList>
            <person name="Nabeshima K."/>
            <person name="Suzuki S."/>
            <person name="Onuma M."/>
        </authorList>
    </citation>
    <scope>NUCLEOTIDE SEQUENCE [LARGE SCALE GENOMIC DNA]</scope>
    <source>
        <strain evidence="1 2">451A</strain>
    </source>
</reference>
<dbReference type="AlphaFoldDB" id="A0ABC9Y5C9"/>
<accession>A0ABC9Y5C9</accession>
<dbReference type="EMBL" id="BAAFJT010000040">
    <property type="protein sequence ID" value="GAB0204450.1"/>
    <property type="molecule type" value="Genomic_DNA"/>
</dbReference>
<name>A0ABC9Y5C9_GRUJA</name>
<gene>
    <name evidence="1" type="ORF">GRJ2_002910600</name>
</gene>
<organism evidence="1 2">
    <name type="scientific">Grus japonensis</name>
    <name type="common">Japanese crane</name>
    <name type="synonym">Red-crowned crane</name>
    <dbReference type="NCBI Taxonomy" id="30415"/>
    <lineage>
        <taxon>Eukaryota</taxon>
        <taxon>Metazoa</taxon>
        <taxon>Chordata</taxon>
        <taxon>Craniata</taxon>
        <taxon>Vertebrata</taxon>
        <taxon>Euteleostomi</taxon>
        <taxon>Archelosauria</taxon>
        <taxon>Archosauria</taxon>
        <taxon>Dinosauria</taxon>
        <taxon>Saurischia</taxon>
        <taxon>Theropoda</taxon>
        <taxon>Coelurosauria</taxon>
        <taxon>Aves</taxon>
        <taxon>Neognathae</taxon>
        <taxon>Neoaves</taxon>
        <taxon>Gruiformes</taxon>
        <taxon>Gruidae</taxon>
        <taxon>Grus</taxon>
    </lineage>
</organism>
<dbReference type="Proteomes" id="UP001623348">
    <property type="component" value="Unassembled WGS sequence"/>
</dbReference>
<comment type="caution">
    <text evidence="1">The sequence shown here is derived from an EMBL/GenBank/DDBJ whole genome shotgun (WGS) entry which is preliminary data.</text>
</comment>
<evidence type="ECO:0000313" key="2">
    <source>
        <dbReference type="Proteomes" id="UP001623348"/>
    </source>
</evidence>
<proteinExistence type="predicted"/>
<protein>
    <submittedName>
        <fullName evidence="1">Uncharacterized protein</fullName>
    </submittedName>
</protein>
<evidence type="ECO:0000313" key="1">
    <source>
        <dbReference type="EMBL" id="GAB0204450.1"/>
    </source>
</evidence>
<sequence length="150" mass="16791">MVWYPEAAVEPIWPHIQVAGGWCKSITLPCIRGWASHTVLFLHLLEVDKLEVAKSNYHPATSSVSQGLLLFNLFIIILGNGTECTFGMYAHDSKLEGGGVMMESMTTTQIDVAILENWVDMNFLKLIKGKCQDLSLGWNNPMQQYMEPTS</sequence>